<evidence type="ECO:0008006" key="5">
    <source>
        <dbReference type="Google" id="ProtNLM"/>
    </source>
</evidence>
<dbReference type="EMBL" id="JACXYY010000006">
    <property type="protein sequence ID" value="MBD3915994.1"/>
    <property type="molecule type" value="Genomic_DNA"/>
</dbReference>
<keyword evidence="2" id="KW-0812">Transmembrane</keyword>
<feature type="region of interest" description="Disordered" evidence="1">
    <location>
        <begin position="70"/>
        <end position="109"/>
    </location>
</feature>
<gene>
    <name evidence="3" type="ORF">IEZ25_15330</name>
</gene>
<evidence type="ECO:0000256" key="2">
    <source>
        <dbReference type="SAM" id="Phobius"/>
    </source>
</evidence>
<evidence type="ECO:0000256" key="1">
    <source>
        <dbReference type="SAM" id="MobiDB-lite"/>
    </source>
</evidence>
<evidence type="ECO:0000313" key="4">
    <source>
        <dbReference type="Proteomes" id="UP000649289"/>
    </source>
</evidence>
<evidence type="ECO:0000313" key="3">
    <source>
        <dbReference type="EMBL" id="MBD3915994.1"/>
    </source>
</evidence>
<keyword evidence="4" id="KW-1185">Reference proteome</keyword>
<reference evidence="3 4" key="1">
    <citation type="submission" date="2020-09" db="EMBL/GenBank/DDBJ databases">
        <title>novel species in genus Nocardioides.</title>
        <authorList>
            <person name="Zhang G."/>
        </authorList>
    </citation>
    <scope>NUCLEOTIDE SEQUENCE [LARGE SCALE GENOMIC DNA]</scope>
    <source>
        <strain evidence="3 4">19197</strain>
    </source>
</reference>
<dbReference type="InterPro" id="IPR028994">
    <property type="entry name" value="Integrin_alpha_N"/>
</dbReference>
<accession>A0ABR8MPF8</accession>
<sequence length="466" mass="50612">MSTHETSMMEERLRAALSARAEQVQPEHLAPLAPVVPLRPRWQSPWVLLATAAVVMLILGVAFRGIGSDPRSDDLAPKPDEPQVTLPADVGRDWSKSPESTPARVDLDGDGTKEKVEFLAEEAEEHDGRVRLQTTLSSTGEEAWGVMQVASTNIGMTAEGVIDADDDGDEELVVFDPGVDPSGGFPVVFDLRDGLLVQAAPEDPDLLLRGQVQVPGSETEYYDLVRTFQYWIDDGSLFSGRSVESFARAGEFWTSPLEVELEAWEWRLGPDGVLRREAAGCRELMFEVRACDDDSSDRLPVVGPAATESFGMGEEFTWDDGYTLTARLEAGADPALVVEGSDARTINHSLEVRDPVVLTTRPTGVFGDGASFVVRSASDPGYLQVLYQRGDQLQALAPVGEVPLTDDETHRTWLTTDGSLVTVVAADDGSWRAWSWQMVSRSEMAAIPGGILCFDDATDPTTGRAC</sequence>
<organism evidence="3 4">
    <name type="scientific">Nocardioides hwasunensis</name>
    <dbReference type="NCBI Taxonomy" id="397258"/>
    <lineage>
        <taxon>Bacteria</taxon>
        <taxon>Bacillati</taxon>
        <taxon>Actinomycetota</taxon>
        <taxon>Actinomycetes</taxon>
        <taxon>Propionibacteriales</taxon>
        <taxon>Nocardioidaceae</taxon>
        <taxon>Nocardioides</taxon>
    </lineage>
</organism>
<comment type="caution">
    <text evidence="3">The sequence shown here is derived from an EMBL/GenBank/DDBJ whole genome shotgun (WGS) entry which is preliminary data.</text>
</comment>
<keyword evidence="2" id="KW-0472">Membrane</keyword>
<name>A0ABR8MPF8_9ACTN</name>
<proteinExistence type="predicted"/>
<feature type="transmembrane region" description="Helical" evidence="2">
    <location>
        <begin position="46"/>
        <end position="63"/>
    </location>
</feature>
<keyword evidence="2" id="KW-1133">Transmembrane helix</keyword>
<feature type="compositionally biased region" description="Basic and acidic residues" evidence="1">
    <location>
        <begin position="70"/>
        <end position="81"/>
    </location>
</feature>
<dbReference type="SUPFAM" id="SSF69318">
    <property type="entry name" value="Integrin alpha N-terminal domain"/>
    <property type="match status" value="1"/>
</dbReference>
<protein>
    <recommendedName>
        <fullName evidence="5">VCBS repeat-containing protein</fullName>
    </recommendedName>
</protein>
<dbReference type="Proteomes" id="UP000649289">
    <property type="component" value="Unassembled WGS sequence"/>
</dbReference>
<dbReference type="RefSeq" id="WP_191200323.1">
    <property type="nucleotide sequence ID" value="NZ_BAAAPA010000006.1"/>
</dbReference>